<dbReference type="EC" id="2.7.7.48" evidence="1"/>
<comment type="similarity">
    <text evidence="1">Belongs to the RdRP family.</text>
</comment>
<evidence type="ECO:0000313" key="4">
    <source>
        <dbReference type="EMBL" id="RDX41220.1"/>
    </source>
</evidence>
<feature type="compositionally biased region" description="Acidic residues" evidence="2">
    <location>
        <begin position="318"/>
        <end position="328"/>
    </location>
</feature>
<keyword evidence="5" id="KW-1185">Reference proteome</keyword>
<gene>
    <name evidence="4" type="ORF">OH76DRAFT_1449930</name>
</gene>
<evidence type="ECO:0000313" key="5">
    <source>
        <dbReference type="Proteomes" id="UP000256964"/>
    </source>
</evidence>
<evidence type="ECO:0000259" key="3">
    <source>
        <dbReference type="Pfam" id="PF05183"/>
    </source>
</evidence>
<dbReference type="PANTHER" id="PTHR23079">
    <property type="entry name" value="RNA-DEPENDENT RNA POLYMERASE"/>
    <property type="match status" value="1"/>
</dbReference>
<keyword evidence="1" id="KW-0694">RNA-binding</keyword>
<proteinExistence type="inferred from homology"/>
<dbReference type="InterPro" id="IPR057596">
    <property type="entry name" value="RDRP_core"/>
</dbReference>
<accession>A0A371CLR3</accession>
<evidence type="ECO:0000256" key="2">
    <source>
        <dbReference type="SAM" id="MobiDB-lite"/>
    </source>
</evidence>
<dbReference type="GO" id="GO:0003723">
    <property type="term" value="F:RNA binding"/>
    <property type="evidence" value="ECO:0007669"/>
    <property type="project" value="UniProtKB-KW"/>
</dbReference>
<keyword evidence="1" id="KW-0548">Nucleotidyltransferase</keyword>
<dbReference type="OrthoDB" id="6513042at2759"/>
<dbReference type="PANTHER" id="PTHR23079:SF55">
    <property type="entry name" value="RNA-DIRECTED RNA POLYMERASE"/>
    <property type="match status" value="1"/>
</dbReference>
<keyword evidence="1" id="KW-0696">RNA-directed RNA polymerase</keyword>
<feature type="domain" description="RDRP core" evidence="3">
    <location>
        <begin position="66"/>
        <end position="573"/>
    </location>
</feature>
<dbReference type="GO" id="GO:0031380">
    <property type="term" value="C:nuclear RNA-directed RNA polymerase complex"/>
    <property type="evidence" value="ECO:0007669"/>
    <property type="project" value="TreeGrafter"/>
</dbReference>
<dbReference type="InterPro" id="IPR007855">
    <property type="entry name" value="RDRP"/>
</dbReference>
<dbReference type="GO" id="GO:0003968">
    <property type="term" value="F:RNA-directed RNA polymerase activity"/>
    <property type="evidence" value="ECO:0007669"/>
    <property type="project" value="UniProtKB-KW"/>
</dbReference>
<sequence>MLNNRTYWIPLLRPGIETTISTTPVVLNARPADSVDFHEMADCRAFRLCGRPESRFTLVAAGENMGEKLFRSSLKRWIARGYVYRNRRYSFLGFTDKQVTSRKPKLMFFAEGPDWTVKSLLASFGDLQSVYETDGYGKYAARLHLAFSGNVPSLDVLDELIVEIPDNRAPDGSLHTDGIGMIRDSFAAEVCEFNGIPYDTSAFQIRRGGIKGVLVRYPDAAFDSLVGLEGGRPCNIAYRSSMVKFAGGPTELELVNVSQAPRMTHLNIQMILLLNTLGVPLNVFEHMLDKQLQAMADIPTDRARALQCIRRSYRPDPLDPDSDPEEDGPANWGQRVTSMLMAPQDLAEPYLRTELLKFQKWQYSSLAKKLQLQVQEACYVMGVVDELGVLEEGEVFLKLPHLKSKYITGQVAITRMPCFSTGDIRKFTAVVRPELDHIENCVVFSRKSSRSVPDMIASGDLDGDLYMVIWDQALIPPAQKPALPRLPAISRSPTDDKKYPLENMMADAIDTFVAYRGQGALVGKLHGLWIEAAQATRGLADSPLAQGLVSLNEKALDMVKNGVKPKDIENELDRLLQRHATIRNPAPRNPIAALRNQVLAEQIRVEAMQKRLNIVFPAKPWTPHPSLDIEHEDRALFAQYFMEARNLMRDYNRRLRRAIERDNESEAHKLFRVCAYAPTRERGDVKHADILKQSFVDQYFGGTTASEYAQERMRASAWYCYAYGECRVDFAWLGARYLNAICAGKCTVPAQFWRHRRPLTWVIDQNLQEDKGLTGRRTIHVPTTNANKHPMLALDHDHSHS</sequence>
<dbReference type="GO" id="GO:0030422">
    <property type="term" value="P:siRNA processing"/>
    <property type="evidence" value="ECO:0007669"/>
    <property type="project" value="TreeGrafter"/>
</dbReference>
<evidence type="ECO:0000256" key="1">
    <source>
        <dbReference type="RuleBase" id="RU363098"/>
    </source>
</evidence>
<dbReference type="EMBL" id="KZ857519">
    <property type="protein sequence ID" value="RDX41220.1"/>
    <property type="molecule type" value="Genomic_DNA"/>
</dbReference>
<organism evidence="4 5">
    <name type="scientific">Lentinus brumalis</name>
    <dbReference type="NCBI Taxonomy" id="2498619"/>
    <lineage>
        <taxon>Eukaryota</taxon>
        <taxon>Fungi</taxon>
        <taxon>Dikarya</taxon>
        <taxon>Basidiomycota</taxon>
        <taxon>Agaricomycotina</taxon>
        <taxon>Agaricomycetes</taxon>
        <taxon>Polyporales</taxon>
        <taxon>Polyporaceae</taxon>
        <taxon>Lentinus</taxon>
    </lineage>
</organism>
<comment type="catalytic activity">
    <reaction evidence="1">
        <text>RNA(n) + a ribonucleoside 5'-triphosphate = RNA(n+1) + diphosphate</text>
        <dbReference type="Rhea" id="RHEA:21248"/>
        <dbReference type="Rhea" id="RHEA-COMP:14527"/>
        <dbReference type="Rhea" id="RHEA-COMP:17342"/>
        <dbReference type="ChEBI" id="CHEBI:33019"/>
        <dbReference type="ChEBI" id="CHEBI:61557"/>
        <dbReference type="ChEBI" id="CHEBI:140395"/>
        <dbReference type="EC" id="2.7.7.48"/>
    </reaction>
</comment>
<feature type="region of interest" description="Disordered" evidence="2">
    <location>
        <begin position="313"/>
        <end position="332"/>
    </location>
</feature>
<dbReference type="STRING" id="139420.A0A371CLR3"/>
<dbReference type="Pfam" id="PF05183">
    <property type="entry name" value="RdRP"/>
    <property type="match status" value="1"/>
</dbReference>
<keyword evidence="1" id="KW-0808">Transferase</keyword>
<dbReference type="Proteomes" id="UP000256964">
    <property type="component" value="Unassembled WGS sequence"/>
</dbReference>
<protein>
    <recommendedName>
        <fullName evidence="1">RNA-dependent RNA polymerase</fullName>
        <ecNumber evidence="1">2.7.7.48</ecNumber>
    </recommendedName>
</protein>
<dbReference type="AlphaFoldDB" id="A0A371CLR3"/>
<name>A0A371CLR3_9APHY</name>
<reference evidence="4 5" key="1">
    <citation type="journal article" date="2018" name="Biotechnol. Biofuels">
        <title>Integrative visual omics of the white-rot fungus Polyporus brumalis exposes the biotechnological potential of its oxidative enzymes for delignifying raw plant biomass.</title>
        <authorList>
            <person name="Miyauchi S."/>
            <person name="Rancon A."/>
            <person name="Drula E."/>
            <person name="Hage H."/>
            <person name="Chaduli D."/>
            <person name="Favel A."/>
            <person name="Grisel S."/>
            <person name="Henrissat B."/>
            <person name="Herpoel-Gimbert I."/>
            <person name="Ruiz-Duenas F.J."/>
            <person name="Chevret D."/>
            <person name="Hainaut M."/>
            <person name="Lin J."/>
            <person name="Wang M."/>
            <person name="Pangilinan J."/>
            <person name="Lipzen A."/>
            <person name="Lesage-Meessen L."/>
            <person name="Navarro D."/>
            <person name="Riley R."/>
            <person name="Grigoriev I.V."/>
            <person name="Zhou S."/>
            <person name="Raouche S."/>
            <person name="Rosso M.N."/>
        </authorList>
    </citation>
    <scope>NUCLEOTIDE SEQUENCE [LARGE SCALE GENOMIC DNA]</scope>
    <source>
        <strain evidence="4 5">BRFM 1820</strain>
    </source>
</reference>